<proteinExistence type="predicted"/>
<protein>
    <submittedName>
        <fullName evidence="1">DUF2478 domain-containing protein</fullName>
    </submittedName>
</protein>
<dbReference type="OrthoDB" id="5918880at2"/>
<keyword evidence="2" id="KW-1185">Reference proteome</keyword>
<dbReference type="KEGG" id="paqt:E8L99_14855"/>
<dbReference type="RefSeq" id="WP_137100275.1">
    <property type="nucleotide sequence ID" value="NZ_CP039865.1"/>
</dbReference>
<name>A0A4D7QNS8_9HYPH</name>
<dbReference type="InterPro" id="IPR018912">
    <property type="entry name" value="DUF2478"/>
</dbReference>
<evidence type="ECO:0000313" key="1">
    <source>
        <dbReference type="EMBL" id="QCK86944.1"/>
    </source>
</evidence>
<reference evidence="1 2" key="1">
    <citation type="submission" date="2019-04" db="EMBL/GenBank/DDBJ databases">
        <title>Phreatobacter aquaticus sp. nov.</title>
        <authorList>
            <person name="Choi A."/>
            <person name="Baek K."/>
        </authorList>
    </citation>
    <scope>NUCLEOTIDE SEQUENCE [LARGE SCALE GENOMIC DNA]</scope>
    <source>
        <strain evidence="1 2">NMCR1094</strain>
    </source>
</reference>
<dbReference type="AlphaFoldDB" id="A0A4D7QNS8"/>
<evidence type="ECO:0000313" key="2">
    <source>
        <dbReference type="Proteomes" id="UP000298588"/>
    </source>
</evidence>
<dbReference type="EMBL" id="CP039865">
    <property type="protein sequence ID" value="QCK86944.1"/>
    <property type="molecule type" value="Genomic_DNA"/>
</dbReference>
<sequence>MVKLAAVVYGPDDDCDALLADFAHRLAAGGVAVAGLVQINGINASCETQDMELEDLDTGRRINICQDLGSGSVGACRLDPTGLAAAAGALRAAIDKPLDLVVINKFGRMEADGGGLAGEIGQVVAAEQPLVIGVPQRFLEAWNAFAGGLDVKVACQRSAVDAWWQSVEASAPAA</sequence>
<gene>
    <name evidence="1" type="ORF">E8L99_14855</name>
</gene>
<accession>A0A4D7QNS8</accession>
<dbReference type="Proteomes" id="UP000298588">
    <property type="component" value="Chromosome"/>
</dbReference>
<organism evidence="1 2">
    <name type="scientific">Phreatobacter aquaticus</name>
    <dbReference type="NCBI Taxonomy" id="2570229"/>
    <lineage>
        <taxon>Bacteria</taxon>
        <taxon>Pseudomonadati</taxon>
        <taxon>Pseudomonadota</taxon>
        <taxon>Alphaproteobacteria</taxon>
        <taxon>Hyphomicrobiales</taxon>
        <taxon>Phreatobacteraceae</taxon>
        <taxon>Phreatobacter</taxon>
    </lineage>
</organism>
<dbReference type="Pfam" id="PF10649">
    <property type="entry name" value="DUF2478"/>
    <property type="match status" value="1"/>
</dbReference>